<sequence length="62" mass="6813">MFNLAPSPLPHLKIESSPSPTSQHGQNVVHTPMHLLALTQNHSLPFTQHTFTHVAVAPPIMQ</sequence>
<feature type="compositionally biased region" description="Polar residues" evidence="1">
    <location>
        <begin position="16"/>
        <end position="27"/>
    </location>
</feature>
<feature type="region of interest" description="Disordered" evidence="1">
    <location>
        <begin position="1"/>
        <end position="27"/>
    </location>
</feature>
<keyword evidence="3" id="KW-1185">Reference proteome</keyword>
<reference evidence="2 3" key="1">
    <citation type="journal article" date="2023" name="Plants (Basel)">
        <title>Bridging the Gap: Combining Genomics and Transcriptomics Approaches to Understand Stylosanthes scabra, an Orphan Legume from the Brazilian Caatinga.</title>
        <authorList>
            <person name="Ferreira-Neto J.R.C."/>
            <person name="da Silva M.D."/>
            <person name="Binneck E."/>
            <person name="de Melo N.F."/>
            <person name="da Silva R.H."/>
            <person name="de Melo A.L.T.M."/>
            <person name="Pandolfi V."/>
            <person name="Bustamante F.O."/>
            <person name="Brasileiro-Vidal A.C."/>
            <person name="Benko-Iseppon A.M."/>
        </authorList>
    </citation>
    <scope>NUCLEOTIDE SEQUENCE [LARGE SCALE GENOMIC DNA]</scope>
    <source>
        <tissue evidence="2">Leaves</tissue>
    </source>
</reference>
<evidence type="ECO:0000313" key="3">
    <source>
        <dbReference type="Proteomes" id="UP001341840"/>
    </source>
</evidence>
<protein>
    <submittedName>
        <fullName evidence="2">Uncharacterized protein</fullName>
    </submittedName>
</protein>
<comment type="caution">
    <text evidence="2">The sequence shown here is derived from an EMBL/GenBank/DDBJ whole genome shotgun (WGS) entry which is preliminary data.</text>
</comment>
<dbReference type="Proteomes" id="UP001341840">
    <property type="component" value="Unassembled WGS sequence"/>
</dbReference>
<organism evidence="2 3">
    <name type="scientific">Stylosanthes scabra</name>
    <dbReference type="NCBI Taxonomy" id="79078"/>
    <lineage>
        <taxon>Eukaryota</taxon>
        <taxon>Viridiplantae</taxon>
        <taxon>Streptophyta</taxon>
        <taxon>Embryophyta</taxon>
        <taxon>Tracheophyta</taxon>
        <taxon>Spermatophyta</taxon>
        <taxon>Magnoliopsida</taxon>
        <taxon>eudicotyledons</taxon>
        <taxon>Gunneridae</taxon>
        <taxon>Pentapetalae</taxon>
        <taxon>rosids</taxon>
        <taxon>fabids</taxon>
        <taxon>Fabales</taxon>
        <taxon>Fabaceae</taxon>
        <taxon>Papilionoideae</taxon>
        <taxon>50 kb inversion clade</taxon>
        <taxon>dalbergioids sensu lato</taxon>
        <taxon>Dalbergieae</taxon>
        <taxon>Pterocarpus clade</taxon>
        <taxon>Stylosanthes</taxon>
    </lineage>
</organism>
<name>A0ABU6YVY7_9FABA</name>
<evidence type="ECO:0000256" key="1">
    <source>
        <dbReference type="SAM" id="MobiDB-lite"/>
    </source>
</evidence>
<gene>
    <name evidence="2" type="ORF">PIB30_086569</name>
</gene>
<accession>A0ABU6YVY7</accession>
<proteinExistence type="predicted"/>
<dbReference type="EMBL" id="JASCZI010243144">
    <property type="protein sequence ID" value="MED6212753.1"/>
    <property type="molecule type" value="Genomic_DNA"/>
</dbReference>
<evidence type="ECO:0000313" key="2">
    <source>
        <dbReference type="EMBL" id="MED6212753.1"/>
    </source>
</evidence>
<feature type="non-terminal residue" evidence="2">
    <location>
        <position position="62"/>
    </location>
</feature>